<evidence type="ECO:0000259" key="1">
    <source>
        <dbReference type="PROSITE" id="PS51352"/>
    </source>
</evidence>
<dbReference type="InterPro" id="IPR036249">
    <property type="entry name" value="Thioredoxin-like_sf"/>
</dbReference>
<dbReference type="PANTHER" id="PTHR43640:SF1">
    <property type="entry name" value="THIOREDOXIN-DEPENDENT PEROXIREDOXIN"/>
    <property type="match status" value="1"/>
</dbReference>
<dbReference type="OrthoDB" id="9809746at2"/>
<protein>
    <submittedName>
        <fullName evidence="2">Thioredoxin family protein</fullName>
    </submittedName>
</protein>
<organism evidence="2 3">
    <name type="scientific">Acidihalobacter ferrooxydans</name>
    <dbReference type="NCBI Taxonomy" id="1765967"/>
    <lineage>
        <taxon>Bacteria</taxon>
        <taxon>Pseudomonadati</taxon>
        <taxon>Pseudomonadota</taxon>
        <taxon>Gammaproteobacteria</taxon>
        <taxon>Chromatiales</taxon>
        <taxon>Ectothiorhodospiraceae</taxon>
        <taxon>Acidihalobacter</taxon>
    </lineage>
</organism>
<keyword evidence="3" id="KW-1185">Reference proteome</keyword>
<gene>
    <name evidence="2" type="ORF">BW247_01935</name>
</gene>
<accession>A0A1P8UDZ9</accession>
<evidence type="ECO:0000313" key="3">
    <source>
        <dbReference type="Proteomes" id="UP000243807"/>
    </source>
</evidence>
<dbReference type="InterPro" id="IPR000866">
    <property type="entry name" value="AhpC/TSA"/>
</dbReference>
<sequence>MARTESTMLELGTPAPDFSLPDVISGTTVSLADFAGKPLLVAFICVHCPYVQLIRHEFARYAREYMPKGLAVVGIQSNDIASHPEDGPDSMRDDARRFRYGFPYLLDEKQDVAKAYFAACTPDLFLFDADHRLYYRGEFDASRPGSDVPVTGNELRAATDALLAGHPAPAEQRPSMGCNIKWKPGNEPAYYG</sequence>
<dbReference type="GO" id="GO:0016209">
    <property type="term" value="F:antioxidant activity"/>
    <property type="evidence" value="ECO:0007669"/>
    <property type="project" value="InterPro"/>
</dbReference>
<dbReference type="InterPro" id="IPR047262">
    <property type="entry name" value="PRX-like1"/>
</dbReference>
<dbReference type="Gene3D" id="3.40.30.10">
    <property type="entry name" value="Glutaredoxin"/>
    <property type="match status" value="1"/>
</dbReference>
<dbReference type="CDD" id="cd02969">
    <property type="entry name" value="PRX_like1"/>
    <property type="match status" value="1"/>
</dbReference>
<evidence type="ECO:0000313" key="2">
    <source>
        <dbReference type="EMBL" id="APZ42008.1"/>
    </source>
</evidence>
<dbReference type="KEGG" id="afy:BW247_01935"/>
<dbReference type="Proteomes" id="UP000243807">
    <property type="component" value="Chromosome"/>
</dbReference>
<feature type="domain" description="Thioredoxin" evidence="1">
    <location>
        <begin position="9"/>
        <end position="164"/>
    </location>
</feature>
<dbReference type="InterPro" id="IPR013766">
    <property type="entry name" value="Thioredoxin_domain"/>
</dbReference>
<dbReference type="PANTHER" id="PTHR43640">
    <property type="entry name" value="OS07G0260300 PROTEIN"/>
    <property type="match status" value="1"/>
</dbReference>
<name>A0A1P8UDZ9_9GAMM</name>
<reference evidence="2 3" key="1">
    <citation type="submission" date="2017-01" db="EMBL/GenBank/DDBJ databases">
        <title>Draft sequence of Acidihalobacter ferrooxidans strain DSM 14175 (strain V8).</title>
        <authorList>
            <person name="Khaleque H.N."/>
            <person name="Ramsay J.P."/>
            <person name="Murphy R.J.T."/>
            <person name="Kaksonen A.H."/>
            <person name="Boxall N.J."/>
            <person name="Watkin E.L.J."/>
        </authorList>
    </citation>
    <scope>NUCLEOTIDE SEQUENCE [LARGE SCALE GENOMIC DNA]</scope>
    <source>
        <strain evidence="2 3">V8</strain>
    </source>
</reference>
<dbReference type="AlphaFoldDB" id="A0A1P8UDZ9"/>
<dbReference type="Pfam" id="PF00578">
    <property type="entry name" value="AhpC-TSA"/>
    <property type="match status" value="1"/>
</dbReference>
<dbReference type="PROSITE" id="PS51352">
    <property type="entry name" value="THIOREDOXIN_2"/>
    <property type="match status" value="1"/>
</dbReference>
<dbReference type="EMBL" id="CP019434">
    <property type="protein sequence ID" value="APZ42008.1"/>
    <property type="molecule type" value="Genomic_DNA"/>
</dbReference>
<dbReference type="SUPFAM" id="SSF52833">
    <property type="entry name" value="Thioredoxin-like"/>
    <property type="match status" value="1"/>
</dbReference>
<dbReference type="STRING" id="1765967.BW247_01935"/>
<dbReference type="GO" id="GO:0016491">
    <property type="term" value="F:oxidoreductase activity"/>
    <property type="evidence" value="ECO:0007669"/>
    <property type="project" value="InterPro"/>
</dbReference>
<proteinExistence type="predicted"/>
<dbReference type="RefSeq" id="WP_076835354.1">
    <property type="nucleotide sequence ID" value="NZ_CP019434.1"/>
</dbReference>